<dbReference type="SUPFAM" id="SSF56796">
    <property type="entry name" value="Dehydroquinate synthase-like"/>
    <property type="match status" value="1"/>
</dbReference>
<protein>
    <submittedName>
        <fullName evidence="6">Alcohol dehydrogenase class IV</fullName>
    </submittedName>
</protein>
<dbReference type="RefSeq" id="WP_133956602.1">
    <property type="nucleotide sequence ID" value="NZ_SORI01000003.1"/>
</dbReference>
<dbReference type="Pfam" id="PF00465">
    <property type="entry name" value="Fe-ADH"/>
    <property type="match status" value="1"/>
</dbReference>
<dbReference type="Pfam" id="PF25137">
    <property type="entry name" value="ADH_Fe_C"/>
    <property type="match status" value="1"/>
</dbReference>
<dbReference type="InterPro" id="IPR056798">
    <property type="entry name" value="ADH_Fe_C"/>
</dbReference>
<dbReference type="InterPro" id="IPR039697">
    <property type="entry name" value="Alcohol_dehydrogenase_Fe"/>
</dbReference>
<organism evidence="6 7">
    <name type="scientific">Aminivibrio pyruvatiphilus</name>
    <dbReference type="NCBI Taxonomy" id="1005740"/>
    <lineage>
        <taxon>Bacteria</taxon>
        <taxon>Thermotogati</taxon>
        <taxon>Synergistota</taxon>
        <taxon>Synergistia</taxon>
        <taxon>Synergistales</taxon>
        <taxon>Aminobacteriaceae</taxon>
        <taxon>Aminivibrio</taxon>
    </lineage>
</organism>
<dbReference type="InterPro" id="IPR018211">
    <property type="entry name" value="ADH_Fe_CS"/>
</dbReference>
<reference evidence="6 7" key="1">
    <citation type="submission" date="2019-03" db="EMBL/GenBank/DDBJ databases">
        <title>Genomic Encyclopedia of Type Strains, Phase IV (KMG-IV): sequencing the most valuable type-strain genomes for metagenomic binning, comparative biology and taxonomic classification.</title>
        <authorList>
            <person name="Goeker M."/>
        </authorList>
    </citation>
    <scope>NUCLEOTIDE SEQUENCE [LARGE SCALE GENOMIC DNA]</scope>
    <source>
        <strain evidence="6 7">DSM 25964</strain>
    </source>
</reference>
<keyword evidence="3" id="KW-0520">NAD</keyword>
<gene>
    <name evidence="6" type="ORF">C8D99_103162</name>
</gene>
<name>A0A4R8MF20_9BACT</name>
<evidence type="ECO:0000256" key="3">
    <source>
        <dbReference type="ARBA" id="ARBA00023027"/>
    </source>
</evidence>
<dbReference type="Proteomes" id="UP000295066">
    <property type="component" value="Unassembled WGS sequence"/>
</dbReference>
<dbReference type="GO" id="GO:0046872">
    <property type="term" value="F:metal ion binding"/>
    <property type="evidence" value="ECO:0007669"/>
    <property type="project" value="InterPro"/>
</dbReference>
<comment type="caution">
    <text evidence="6">The sequence shown here is derived from an EMBL/GenBank/DDBJ whole genome shotgun (WGS) entry which is preliminary data.</text>
</comment>
<keyword evidence="2" id="KW-0560">Oxidoreductase</keyword>
<sequence length="383" mass="41030">MTYRMRPPRDVVSGKGSLEQIGEIVSSYAPTSVAFLVDGNVRKNGGADRLLALLAVQGAELHVFSDLPVEPETGQVKDLFGKLSGLGVDLVVAMGGGSVLDSAKMVAVLLRNPAYQDNLLDAQLIRERGVPLIAIPTSAGTGSEATPNSIVVVPEQKLKVGVVHPFFIPDCVVLDPSVTLTLPPNVTAATGLDAFCHAIECFISKKRNPFSDLYALEAIRLISRSLMKAYRDGSDLQAREDLLLAAFYGGMCIASSSTVAVHALSYPLGGRYRIPHGISNAILLPWVMEFNRDTVTDRFAEVAAAMGIPPGADDGETSKKTVEGIFSLVRSLGIPSDLRELGVRKEDLDEIVAAAMKVTRLLDNNPKPVTPEDARNIYLKLLP</sequence>
<proteinExistence type="inferred from homology"/>
<dbReference type="EMBL" id="SORI01000003">
    <property type="protein sequence ID" value="TDY62942.1"/>
    <property type="molecule type" value="Genomic_DNA"/>
</dbReference>
<dbReference type="PANTHER" id="PTHR11496">
    <property type="entry name" value="ALCOHOL DEHYDROGENASE"/>
    <property type="match status" value="1"/>
</dbReference>
<evidence type="ECO:0000256" key="1">
    <source>
        <dbReference type="ARBA" id="ARBA00007358"/>
    </source>
</evidence>
<accession>A0A4R8MF20</accession>
<evidence type="ECO:0000259" key="5">
    <source>
        <dbReference type="Pfam" id="PF25137"/>
    </source>
</evidence>
<dbReference type="Gene3D" id="1.20.1090.10">
    <property type="entry name" value="Dehydroquinate synthase-like - alpha domain"/>
    <property type="match status" value="1"/>
</dbReference>
<dbReference type="AlphaFoldDB" id="A0A4R8MF20"/>
<dbReference type="PROSITE" id="PS00913">
    <property type="entry name" value="ADH_IRON_1"/>
    <property type="match status" value="1"/>
</dbReference>
<dbReference type="CDD" id="cd08551">
    <property type="entry name" value="Fe-ADH"/>
    <property type="match status" value="1"/>
</dbReference>
<keyword evidence="7" id="KW-1185">Reference proteome</keyword>
<comment type="similarity">
    <text evidence="1">Belongs to the iron-containing alcohol dehydrogenase family.</text>
</comment>
<feature type="domain" description="Fe-containing alcohol dehydrogenase-like C-terminal" evidence="5">
    <location>
        <begin position="187"/>
        <end position="380"/>
    </location>
</feature>
<evidence type="ECO:0000313" key="6">
    <source>
        <dbReference type="EMBL" id="TDY62942.1"/>
    </source>
</evidence>
<evidence type="ECO:0000259" key="4">
    <source>
        <dbReference type="Pfam" id="PF00465"/>
    </source>
</evidence>
<dbReference type="GO" id="GO:0004022">
    <property type="term" value="F:alcohol dehydrogenase (NAD+) activity"/>
    <property type="evidence" value="ECO:0007669"/>
    <property type="project" value="TreeGrafter"/>
</dbReference>
<dbReference type="FunFam" id="1.20.1090.10:FF:000001">
    <property type="entry name" value="Aldehyde-alcohol dehydrogenase"/>
    <property type="match status" value="1"/>
</dbReference>
<dbReference type="PANTHER" id="PTHR11496:SF102">
    <property type="entry name" value="ALCOHOL DEHYDROGENASE 4"/>
    <property type="match status" value="1"/>
</dbReference>
<dbReference type="InterPro" id="IPR001670">
    <property type="entry name" value="ADH_Fe/GldA"/>
</dbReference>
<evidence type="ECO:0000313" key="7">
    <source>
        <dbReference type="Proteomes" id="UP000295066"/>
    </source>
</evidence>
<dbReference type="Gene3D" id="3.40.50.1970">
    <property type="match status" value="1"/>
</dbReference>
<dbReference type="FunFam" id="3.40.50.1970:FF:000003">
    <property type="entry name" value="Alcohol dehydrogenase, iron-containing"/>
    <property type="match status" value="1"/>
</dbReference>
<feature type="domain" description="Alcohol dehydrogenase iron-type/glycerol dehydrogenase GldA" evidence="4">
    <location>
        <begin position="8"/>
        <end position="176"/>
    </location>
</feature>
<evidence type="ECO:0000256" key="2">
    <source>
        <dbReference type="ARBA" id="ARBA00023002"/>
    </source>
</evidence>
<dbReference type="OrthoDB" id="9815791at2"/>